<dbReference type="GO" id="GO:0005524">
    <property type="term" value="F:ATP binding"/>
    <property type="evidence" value="ECO:0007669"/>
    <property type="project" value="UniProtKB-UniRule"/>
</dbReference>
<dbReference type="InterPro" id="IPR023299">
    <property type="entry name" value="ATPase_P-typ_cyto_dom_N"/>
</dbReference>
<keyword evidence="6 14" id="KW-0547">Nucleotide-binding</keyword>
<keyword evidence="4 16" id="KW-0812">Transmembrane</keyword>
<dbReference type="RefSeq" id="XP_008879349.1">
    <property type="nucleotide sequence ID" value="XM_008881127.1"/>
</dbReference>
<evidence type="ECO:0000256" key="15">
    <source>
        <dbReference type="PIRSR" id="PIRSR606539-3"/>
    </source>
</evidence>
<keyword evidence="10 16" id="KW-1133">Transmembrane helix</keyword>
<comment type="subcellular location">
    <subcellularLocation>
        <location evidence="1">Endomembrane system</location>
        <topology evidence="1">Multi-pass membrane protein</topology>
    </subcellularLocation>
    <subcellularLocation>
        <location evidence="16">Membrane</location>
        <topology evidence="16">Multi-pass membrane protein</topology>
    </subcellularLocation>
</comment>
<feature type="transmembrane region" description="Helical" evidence="16">
    <location>
        <begin position="1043"/>
        <end position="1062"/>
    </location>
</feature>
<sequence>MGQGDAPTTSTMAGTAYREMAKSPKPSEAAATTPKNEFRNLYMNPRGSEVHGPFCSNIVITSKYTVWSFLPKFTVESFAKLANAYFLVVSALQCIPAITNTGGIPSSLPVLLFILAVDGTLAIIEDRRRHLADEEANSAKCHVVNRSTGALDTILWSSLEVGQIVKLDNRGTAPADLLILAVHEVDADHKAGICYVETKSLDGETNLKLRQAMESTLDAQTEAEVLALHGRVECEVPNKAISRFAGSFFVDLLDGSVANDPISIKNILLRGCQLRNTEWMYGLVLNTGPDTKIMQSSAKPVAKWSSINGQVNRMIQWLLLLLVLLCAASATAFVIWDDTYNAYPCATTEPPTCYMTLETNSAAYRWFVGFGQYFLLMYQIIPVSLYVTISTVMFLQAIFMAMDLDMYFEDLDARMIVRSMGLNEELGQISYVFSDKTGTLTCNVMEFRKCSINGVSYGLGTTEIGRAALKRKGLPVPELPQAKKGVKVPYVNFDDPKLHQKLADIPAHSSAHWPREADFFLHLAICHTVIPEQATDKNGESVLRYSASSPDEQALVSAAKFFGFAFESRGLGVARIRITNKALQHDPNAPSELWEFKVLDVLEFNSDRKRMSCVVQDPSGNYILLTKGADNVITPLLSSTLNDSDVVATTFEQLQSFADDGLRTLTIAKKTIPTAYYHQWTKRYKAACASLDQIEKRKNGQANDIDACMVELEQDLVLLGATAIEDKLQDNVPRAIARLMEAGMKVWVLTGDKQETAINIAYACQLMDNDMMQYIFNLDEYPDLTALRESLDLCVADLSHVEITRRSLVIDGDALEMVMADADTCAMFLKVAMACDSVVCCRVSPSQKADVVGLVRTNNRKARTLAIGDGANDVAMIQRAHVGVGICGQEGMQAVNSSDYAIAQFYFLEKLLLHHGRLNYVRMSKLVGYMFYKNIMMALAQYFYLYTTGSSGQKAYSEIAFQAYNLAFTSMPIVALGVFDFDVPWAVGQRFPALYKPGITGALFNTTVFFKWIAAAIFESAVIFIATVYAYNQLEQGVGNGDLQQYGILLFTLVVFVCNFKIIPIQQSWIVVGGVVWWLGVLSYIPLCLYVESNWYALSASDFGATENTLDGGVFWLIIPLASGMCLLRYFTWVVFQRRFYPFLWQVVQEKYVLGELDVQQTAGRDIEADRRQHDDTYREVPGHFRNSRHSNSSSHSVSRKNSGFAFSTDPRSSMAEGIMITSTMDSRASAMRTAESRVRITRLEQRSSDYALTRDDKQPSGYFI</sequence>
<keyword evidence="9 16" id="KW-1278">Translocase</keyword>
<feature type="binding site" evidence="14">
    <location>
        <position position="435"/>
    </location>
    <ligand>
        <name>ATP</name>
        <dbReference type="ChEBI" id="CHEBI:30616"/>
    </ligand>
</feature>
<keyword evidence="7 14" id="KW-0067">ATP-binding</keyword>
<evidence type="ECO:0000256" key="9">
    <source>
        <dbReference type="ARBA" id="ARBA00022967"/>
    </source>
</evidence>
<dbReference type="Gene3D" id="3.40.1110.10">
    <property type="entry name" value="Calcium-transporting ATPase, cytoplasmic domain N"/>
    <property type="match status" value="1"/>
</dbReference>
<evidence type="ECO:0000256" key="17">
    <source>
        <dbReference type="SAM" id="MobiDB-lite"/>
    </source>
</evidence>
<gene>
    <name evidence="20" type="ORF">H310_13578</name>
</gene>
<dbReference type="InterPro" id="IPR023298">
    <property type="entry name" value="ATPase_P-typ_TM_dom_sf"/>
</dbReference>
<feature type="binding site" evidence="14">
    <location>
        <position position="663"/>
    </location>
    <ligand>
        <name>ATP</name>
        <dbReference type="ChEBI" id="CHEBI:30616"/>
    </ligand>
</feature>
<feature type="binding site" evidence="15">
    <location>
        <position position="435"/>
    </location>
    <ligand>
        <name>Mg(2+)</name>
        <dbReference type="ChEBI" id="CHEBI:18420"/>
    </ligand>
</feature>
<dbReference type="InterPro" id="IPR032631">
    <property type="entry name" value="P-type_ATPase_N"/>
</dbReference>
<dbReference type="AlphaFoldDB" id="A0A024TFD6"/>
<evidence type="ECO:0000256" key="13">
    <source>
        <dbReference type="PIRSR" id="PIRSR606539-1"/>
    </source>
</evidence>
<feature type="binding site" evidence="14">
    <location>
        <position position="552"/>
    </location>
    <ligand>
        <name>ATP</name>
        <dbReference type="ChEBI" id="CHEBI:30616"/>
    </ligand>
</feature>
<feature type="domain" description="P-type ATPase N-terminal" evidence="18">
    <location>
        <begin position="42"/>
        <end position="104"/>
    </location>
</feature>
<evidence type="ECO:0000256" key="6">
    <source>
        <dbReference type="ARBA" id="ARBA00022741"/>
    </source>
</evidence>
<evidence type="ECO:0000256" key="16">
    <source>
        <dbReference type="RuleBase" id="RU362033"/>
    </source>
</evidence>
<comment type="catalytic activity">
    <reaction evidence="12 16">
        <text>ATP + H2O + phospholipidSide 1 = ADP + phosphate + phospholipidSide 2.</text>
        <dbReference type="EC" id="7.6.2.1"/>
    </reaction>
</comment>
<dbReference type="SFLD" id="SFLDF00027">
    <property type="entry name" value="p-type_atpase"/>
    <property type="match status" value="1"/>
</dbReference>
<feature type="binding site" evidence="15">
    <location>
        <position position="873"/>
    </location>
    <ligand>
        <name>Mg(2+)</name>
        <dbReference type="ChEBI" id="CHEBI:18420"/>
    </ligand>
</feature>
<dbReference type="FunFam" id="3.40.50.1000:FF:000080">
    <property type="entry name" value="Phospholipid-transporting ATPase"/>
    <property type="match status" value="1"/>
</dbReference>
<dbReference type="EMBL" id="KI914004">
    <property type="protein sequence ID" value="ETV92052.1"/>
    <property type="molecule type" value="Genomic_DNA"/>
</dbReference>
<evidence type="ECO:0000256" key="2">
    <source>
        <dbReference type="ARBA" id="ARBA00008109"/>
    </source>
</evidence>
<feature type="binding site" evidence="14">
    <location>
        <position position="848"/>
    </location>
    <ligand>
        <name>ATP</name>
        <dbReference type="ChEBI" id="CHEBI:30616"/>
    </ligand>
</feature>
<evidence type="ECO:0000259" key="18">
    <source>
        <dbReference type="Pfam" id="PF16209"/>
    </source>
</evidence>
<dbReference type="InterPro" id="IPR044492">
    <property type="entry name" value="P_typ_ATPase_HD_dom"/>
</dbReference>
<dbReference type="InterPro" id="IPR008250">
    <property type="entry name" value="ATPase_P-typ_transduc_dom_A_sf"/>
</dbReference>
<dbReference type="GeneID" id="20090628"/>
<comment type="similarity">
    <text evidence="2 16">Belongs to the cation transport ATPase (P-type) (TC 3.A.3) family. Type IV subfamily.</text>
</comment>
<dbReference type="Gene3D" id="3.40.50.1000">
    <property type="entry name" value="HAD superfamily/HAD-like"/>
    <property type="match status" value="1"/>
</dbReference>
<evidence type="ECO:0000313" key="20">
    <source>
        <dbReference type="EMBL" id="ETV92052.1"/>
    </source>
</evidence>
<evidence type="ECO:0000256" key="12">
    <source>
        <dbReference type="ARBA" id="ARBA00034036"/>
    </source>
</evidence>
<feature type="binding site" evidence="14">
    <location>
        <position position="627"/>
    </location>
    <ligand>
        <name>ATP</name>
        <dbReference type="ChEBI" id="CHEBI:30616"/>
    </ligand>
</feature>
<name>A0A024TFD6_9STRA</name>
<dbReference type="InterPro" id="IPR006539">
    <property type="entry name" value="P-type_ATPase_IV"/>
</dbReference>
<evidence type="ECO:0000256" key="7">
    <source>
        <dbReference type="ARBA" id="ARBA00022840"/>
    </source>
</evidence>
<dbReference type="PROSITE" id="PS00154">
    <property type="entry name" value="ATPASE_E1_E2"/>
    <property type="match status" value="1"/>
</dbReference>
<feature type="domain" description="P-type ATPase C-terminal" evidence="19">
    <location>
        <begin position="895"/>
        <end position="1142"/>
    </location>
</feature>
<feature type="transmembrane region" description="Helical" evidence="16">
    <location>
        <begin position="966"/>
        <end position="987"/>
    </location>
</feature>
<dbReference type="SUPFAM" id="SSF81660">
    <property type="entry name" value="Metal cation-transporting ATPase, ATP-binding domain N"/>
    <property type="match status" value="1"/>
</dbReference>
<dbReference type="NCBIfam" id="TIGR01494">
    <property type="entry name" value="ATPase_P-type"/>
    <property type="match status" value="1"/>
</dbReference>
<dbReference type="GO" id="GO:0005886">
    <property type="term" value="C:plasma membrane"/>
    <property type="evidence" value="ECO:0007669"/>
    <property type="project" value="TreeGrafter"/>
</dbReference>
<feature type="compositionally biased region" description="Low complexity" evidence="17">
    <location>
        <begin position="1190"/>
        <end position="1203"/>
    </location>
</feature>
<dbReference type="GO" id="GO:0012505">
    <property type="term" value="C:endomembrane system"/>
    <property type="evidence" value="ECO:0007669"/>
    <property type="project" value="UniProtKB-SubCell"/>
</dbReference>
<feature type="transmembrane region" description="Helical" evidence="16">
    <location>
        <begin position="1113"/>
        <end position="1136"/>
    </location>
</feature>
<dbReference type="InterPro" id="IPR036412">
    <property type="entry name" value="HAD-like_sf"/>
</dbReference>
<dbReference type="GO" id="GO:0140326">
    <property type="term" value="F:ATPase-coupled intramembrane lipid transporter activity"/>
    <property type="evidence" value="ECO:0007669"/>
    <property type="project" value="UniProtKB-EC"/>
</dbReference>
<dbReference type="SFLD" id="SFLDS00003">
    <property type="entry name" value="Haloacid_Dehalogenase"/>
    <property type="match status" value="1"/>
</dbReference>
<dbReference type="SUPFAM" id="SSF81653">
    <property type="entry name" value="Calcium ATPase, transduction domain A"/>
    <property type="match status" value="1"/>
</dbReference>
<dbReference type="Gene3D" id="2.70.150.10">
    <property type="entry name" value="Calcium-transporting ATPase, cytoplasmic transduction domain A"/>
    <property type="match status" value="1"/>
</dbReference>
<feature type="region of interest" description="Disordered" evidence="17">
    <location>
        <begin position="1178"/>
        <end position="1210"/>
    </location>
</feature>
<evidence type="ECO:0000256" key="5">
    <source>
        <dbReference type="ARBA" id="ARBA00022723"/>
    </source>
</evidence>
<feature type="region of interest" description="Disordered" evidence="17">
    <location>
        <begin position="1"/>
        <end position="35"/>
    </location>
</feature>
<dbReference type="PANTHER" id="PTHR24092:SF180">
    <property type="entry name" value="PHOSPHOLIPID-TRANSPORTING ATPASE DNF1-RELATED"/>
    <property type="match status" value="1"/>
</dbReference>
<feature type="binding site" evidence="14">
    <location>
        <position position="752"/>
    </location>
    <ligand>
        <name>ATP</name>
        <dbReference type="ChEBI" id="CHEBI:30616"/>
    </ligand>
</feature>
<feature type="binding site" evidence="14">
    <location>
        <position position="437"/>
    </location>
    <ligand>
        <name>ATP</name>
        <dbReference type="ChEBI" id="CHEBI:30616"/>
    </ligand>
</feature>
<dbReference type="VEuPathDB" id="FungiDB:H310_13578"/>
<evidence type="ECO:0000256" key="4">
    <source>
        <dbReference type="ARBA" id="ARBA00022692"/>
    </source>
</evidence>
<dbReference type="PRINTS" id="PR00119">
    <property type="entry name" value="CATATPASE"/>
</dbReference>
<feature type="binding site" evidence="15">
    <location>
        <position position="437"/>
    </location>
    <ligand>
        <name>Mg(2+)</name>
        <dbReference type="ChEBI" id="CHEBI:18420"/>
    </ligand>
</feature>
<keyword evidence="3" id="KW-0813">Transport</keyword>
<dbReference type="OrthoDB" id="377733at2759"/>
<feature type="compositionally biased region" description="Polar residues" evidence="17">
    <location>
        <begin position="1"/>
        <end position="13"/>
    </location>
</feature>
<dbReference type="PANTHER" id="PTHR24092">
    <property type="entry name" value="PROBABLE PHOSPHOLIPID-TRANSPORTING ATPASE"/>
    <property type="match status" value="1"/>
</dbReference>
<protein>
    <recommendedName>
        <fullName evidence="16">Phospholipid-transporting ATPase</fullName>
        <ecNumber evidence="16">7.6.2.1</ecNumber>
    </recommendedName>
</protein>
<dbReference type="SUPFAM" id="SSF56784">
    <property type="entry name" value="HAD-like"/>
    <property type="match status" value="1"/>
</dbReference>
<feature type="binding site" evidence="14">
    <location>
        <position position="842"/>
    </location>
    <ligand>
        <name>ATP</name>
        <dbReference type="ChEBI" id="CHEBI:30616"/>
    </ligand>
</feature>
<dbReference type="InterPro" id="IPR018303">
    <property type="entry name" value="ATPase_P-typ_P_site"/>
</dbReference>
<organism evidence="20">
    <name type="scientific">Aphanomyces invadans</name>
    <dbReference type="NCBI Taxonomy" id="157072"/>
    <lineage>
        <taxon>Eukaryota</taxon>
        <taxon>Sar</taxon>
        <taxon>Stramenopiles</taxon>
        <taxon>Oomycota</taxon>
        <taxon>Saprolegniomycetes</taxon>
        <taxon>Saprolegniales</taxon>
        <taxon>Verrucalvaceae</taxon>
        <taxon>Aphanomyces</taxon>
    </lineage>
</organism>
<evidence type="ECO:0000256" key="10">
    <source>
        <dbReference type="ARBA" id="ARBA00022989"/>
    </source>
</evidence>
<evidence type="ECO:0000256" key="14">
    <source>
        <dbReference type="PIRSR" id="PIRSR606539-2"/>
    </source>
</evidence>
<evidence type="ECO:0000256" key="1">
    <source>
        <dbReference type="ARBA" id="ARBA00004127"/>
    </source>
</evidence>
<dbReference type="STRING" id="157072.A0A024TFD6"/>
<dbReference type="GO" id="GO:0016887">
    <property type="term" value="F:ATP hydrolysis activity"/>
    <property type="evidence" value="ECO:0007669"/>
    <property type="project" value="InterPro"/>
</dbReference>
<feature type="transmembrane region" description="Helical" evidence="16">
    <location>
        <begin position="926"/>
        <end position="946"/>
    </location>
</feature>
<dbReference type="InterPro" id="IPR032630">
    <property type="entry name" value="P_typ_ATPase_c"/>
</dbReference>
<feature type="binding site" evidence="14">
    <location>
        <position position="604"/>
    </location>
    <ligand>
        <name>ATP</name>
        <dbReference type="ChEBI" id="CHEBI:30616"/>
    </ligand>
</feature>
<feature type="transmembrane region" description="Helical" evidence="16">
    <location>
        <begin position="317"/>
        <end position="336"/>
    </location>
</feature>
<feature type="transmembrane region" description="Helical" evidence="16">
    <location>
        <begin position="376"/>
        <end position="399"/>
    </location>
</feature>
<dbReference type="GO" id="GO:0045332">
    <property type="term" value="P:phospholipid translocation"/>
    <property type="evidence" value="ECO:0007669"/>
    <property type="project" value="TreeGrafter"/>
</dbReference>
<dbReference type="InterPro" id="IPR023214">
    <property type="entry name" value="HAD_sf"/>
</dbReference>
<evidence type="ECO:0000256" key="8">
    <source>
        <dbReference type="ARBA" id="ARBA00022842"/>
    </source>
</evidence>
<keyword evidence="5 15" id="KW-0479">Metal-binding</keyword>
<accession>A0A024TFD6</accession>
<dbReference type="Pfam" id="PF16209">
    <property type="entry name" value="PhoLip_ATPase_N"/>
    <property type="match status" value="1"/>
</dbReference>
<feature type="binding site" evidence="15">
    <location>
        <position position="869"/>
    </location>
    <ligand>
        <name>Mg(2+)</name>
        <dbReference type="ChEBI" id="CHEBI:18420"/>
    </ligand>
</feature>
<dbReference type="Pfam" id="PF16212">
    <property type="entry name" value="PhoLip_ATPase_C"/>
    <property type="match status" value="1"/>
</dbReference>
<proteinExistence type="inferred from homology"/>
<feature type="binding site" evidence="14">
    <location>
        <position position="872"/>
    </location>
    <ligand>
        <name>ATP</name>
        <dbReference type="ChEBI" id="CHEBI:30616"/>
    </ligand>
</feature>
<dbReference type="SUPFAM" id="SSF81665">
    <property type="entry name" value="Calcium ATPase, transmembrane domain M"/>
    <property type="match status" value="1"/>
</dbReference>
<feature type="binding site" evidence="14">
    <location>
        <position position="873"/>
    </location>
    <ligand>
        <name>ATP</name>
        <dbReference type="ChEBI" id="CHEBI:30616"/>
    </ligand>
</feature>
<dbReference type="SFLD" id="SFLDG00002">
    <property type="entry name" value="C1.7:_P-type_atpase_like"/>
    <property type="match status" value="1"/>
</dbReference>
<feature type="transmembrane region" description="Helical" evidence="16">
    <location>
        <begin position="1069"/>
        <end position="1093"/>
    </location>
</feature>
<feature type="active site" description="4-aspartylphosphate intermediate" evidence="13">
    <location>
        <position position="435"/>
    </location>
</feature>
<comment type="cofactor">
    <cofactor evidence="15">
        <name>Mg(2+)</name>
        <dbReference type="ChEBI" id="CHEBI:18420"/>
    </cofactor>
</comment>
<feature type="binding site" evidence="14">
    <location>
        <position position="750"/>
    </location>
    <ligand>
        <name>ATP</name>
        <dbReference type="ChEBI" id="CHEBI:30616"/>
    </ligand>
</feature>
<dbReference type="EC" id="7.6.2.1" evidence="16"/>
<evidence type="ECO:0000259" key="19">
    <source>
        <dbReference type="Pfam" id="PF16212"/>
    </source>
</evidence>
<feature type="binding site" evidence="14">
    <location>
        <position position="751"/>
    </location>
    <ligand>
        <name>ATP</name>
        <dbReference type="ChEBI" id="CHEBI:30616"/>
    </ligand>
</feature>
<dbReference type="GO" id="GO:0000287">
    <property type="term" value="F:magnesium ion binding"/>
    <property type="evidence" value="ECO:0007669"/>
    <property type="project" value="UniProtKB-UniRule"/>
</dbReference>
<dbReference type="InterPro" id="IPR001757">
    <property type="entry name" value="P_typ_ATPase"/>
</dbReference>
<evidence type="ECO:0000256" key="11">
    <source>
        <dbReference type="ARBA" id="ARBA00023136"/>
    </source>
</evidence>
<reference evidence="20" key="1">
    <citation type="submission" date="2013-12" db="EMBL/GenBank/DDBJ databases">
        <title>The Genome Sequence of Aphanomyces invadans NJM9701.</title>
        <authorList>
            <consortium name="The Broad Institute Genomics Platform"/>
            <person name="Russ C."/>
            <person name="Tyler B."/>
            <person name="van West P."/>
            <person name="Dieguez-Uribeondo J."/>
            <person name="Young S.K."/>
            <person name="Zeng Q."/>
            <person name="Gargeya S."/>
            <person name="Fitzgerald M."/>
            <person name="Abouelleil A."/>
            <person name="Alvarado L."/>
            <person name="Chapman S.B."/>
            <person name="Gainer-Dewar J."/>
            <person name="Goldberg J."/>
            <person name="Griggs A."/>
            <person name="Gujja S."/>
            <person name="Hansen M."/>
            <person name="Howarth C."/>
            <person name="Imamovic A."/>
            <person name="Ireland A."/>
            <person name="Larimer J."/>
            <person name="McCowan C."/>
            <person name="Murphy C."/>
            <person name="Pearson M."/>
            <person name="Poon T.W."/>
            <person name="Priest M."/>
            <person name="Roberts A."/>
            <person name="Saif S."/>
            <person name="Shea T."/>
            <person name="Sykes S."/>
            <person name="Wortman J."/>
            <person name="Nusbaum C."/>
            <person name="Birren B."/>
        </authorList>
    </citation>
    <scope>NUCLEOTIDE SEQUENCE [LARGE SCALE GENOMIC DNA]</scope>
    <source>
        <strain evidence="20">NJM9701</strain>
    </source>
</reference>
<keyword evidence="11 16" id="KW-0472">Membrane</keyword>
<keyword evidence="8 15" id="KW-0460">Magnesium</keyword>
<feature type="transmembrane region" description="Helical" evidence="16">
    <location>
        <begin position="1008"/>
        <end position="1031"/>
    </location>
</feature>
<dbReference type="NCBIfam" id="TIGR01652">
    <property type="entry name" value="ATPase-Plipid"/>
    <property type="match status" value="1"/>
</dbReference>
<dbReference type="eggNOG" id="KOG0206">
    <property type="taxonomic scope" value="Eukaryota"/>
</dbReference>
<dbReference type="Pfam" id="PF13246">
    <property type="entry name" value="Cation_ATPase"/>
    <property type="match status" value="1"/>
</dbReference>
<evidence type="ECO:0000256" key="3">
    <source>
        <dbReference type="ARBA" id="ARBA00022448"/>
    </source>
</evidence>
<feature type="binding site" evidence="14">
    <location>
        <position position="436"/>
    </location>
    <ligand>
        <name>ATP</name>
        <dbReference type="ChEBI" id="CHEBI:30616"/>
    </ligand>
</feature>